<comment type="caution">
    <text evidence="2">The sequence shown here is derived from an EMBL/GenBank/DDBJ whole genome shotgun (WGS) entry which is preliminary data.</text>
</comment>
<evidence type="ECO:0000313" key="3">
    <source>
        <dbReference type="Proteomes" id="UP000652761"/>
    </source>
</evidence>
<dbReference type="EMBL" id="NMUH01001195">
    <property type="protein sequence ID" value="MQL89974.1"/>
    <property type="molecule type" value="Genomic_DNA"/>
</dbReference>
<accession>A0A843V8Q2</accession>
<protein>
    <submittedName>
        <fullName evidence="2">Uncharacterized protein</fullName>
    </submittedName>
</protein>
<sequence length="126" mass="14618">GVVVPFVVKEDLVEHPGCCSSLRVKEDQLSWVFRVWDSEPQPVGLFHRPEQASLLGQGGCRRPWSLRCLHLRRQIEVKRRYPSEKKELDRRNKNPPQAPPARTPDRSQKSLLMVAIRQWDTKGRAN</sequence>
<name>A0A843V8Q2_COLES</name>
<proteinExistence type="predicted"/>
<reference evidence="2" key="1">
    <citation type="submission" date="2017-07" db="EMBL/GenBank/DDBJ databases">
        <title>Taro Niue Genome Assembly and Annotation.</title>
        <authorList>
            <person name="Atibalentja N."/>
            <person name="Keating K."/>
            <person name="Fields C.J."/>
        </authorList>
    </citation>
    <scope>NUCLEOTIDE SEQUENCE</scope>
    <source>
        <strain evidence="2">Niue_2</strain>
        <tissue evidence="2">Leaf</tissue>
    </source>
</reference>
<dbReference type="AlphaFoldDB" id="A0A843V8Q2"/>
<keyword evidence="3" id="KW-1185">Reference proteome</keyword>
<feature type="non-terminal residue" evidence="2">
    <location>
        <position position="1"/>
    </location>
</feature>
<evidence type="ECO:0000313" key="2">
    <source>
        <dbReference type="EMBL" id="MQL89974.1"/>
    </source>
</evidence>
<gene>
    <name evidence="2" type="ORF">Taro_022555</name>
</gene>
<feature type="region of interest" description="Disordered" evidence="1">
    <location>
        <begin position="82"/>
        <end position="110"/>
    </location>
</feature>
<dbReference type="Proteomes" id="UP000652761">
    <property type="component" value="Unassembled WGS sequence"/>
</dbReference>
<evidence type="ECO:0000256" key="1">
    <source>
        <dbReference type="SAM" id="MobiDB-lite"/>
    </source>
</evidence>
<feature type="compositionally biased region" description="Basic and acidic residues" evidence="1">
    <location>
        <begin position="82"/>
        <end position="92"/>
    </location>
</feature>
<organism evidence="2 3">
    <name type="scientific">Colocasia esculenta</name>
    <name type="common">Wild taro</name>
    <name type="synonym">Arum esculentum</name>
    <dbReference type="NCBI Taxonomy" id="4460"/>
    <lineage>
        <taxon>Eukaryota</taxon>
        <taxon>Viridiplantae</taxon>
        <taxon>Streptophyta</taxon>
        <taxon>Embryophyta</taxon>
        <taxon>Tracheophyta</taxon>
        <taxon>Spermatophyta</taxon>
        <taxon>Magnoliopsida</taxon>
        <taxon>Liliopsida</taxon>
        <taxon>Araceae</taxon>
        <taxon>Aroideae</taxon>
        <taxon>Colocasieae</taxon>
        <taxon>Colocasia</taxon>
    </lineage>
</organism>